<dbReference type="EMBL" id="LODL01000005">
    <property type="protein sequence ID" value="KXB32406.1"/>
    <property type="molecule type" value="Genomic_DNA"/>
</dbReference>
<dbReference type="Gene3D" id="3.10.50.40">
    <property type="match status" value="1"/>
</dbReference>
<proteinExistence type="inferred from homology"/>
<sequence>MQHGYLELKLSWELFKKAPETLSEPERNRLGEVAAKQNGIEQRILASPQAANVIVPEATLATRLGEVRQRYASEDDYLQDLERNGLNAATLGDAVERDLRVEAVLEKVAAGAATVSAVDAEIYYRLHPEAFDRPEARRLSHILITFDNPQQKVKVLKQLEALRSTVENTHKFAEAALRHSQCPTAMEKGLLGVVKRGQLYKELEPAAFALDAGEVSAVLESPIGLHILRCDEILPSGLLPFAEVREKIIERLTEKRRREAQREWIRQLLAR</sequence>
<dbReference type="STRING" id="281362.AT959_01560"/>
<keyword evidence="5" id="KW-0413">Isomerase</keyword>
<dbReference type="PROSITE" id="PS50198">
    <property type="entry name" value="PPIC_PPIASE_2"/>
    <property type="match status" value="1"/>
</dbReference>
<dbReference type="InterPro" id="IPR014282">
    <property type="entry name" value="Nitrogen_fix_NifM"/>
</dbReference>
<dbReference type="InterPro" id="IPR050245">
    <property type="entry name" value="PrsA_foldase"/>
</dbReference>
<dbReference type="EC" id="5.2.1.8" evidence="3"/>
<dbReference type="InterPro" id="IPR000297">
    <property type="entry name" value="PPIase_PpiC"/>
</dbReference>
<evidence type="ECO:0000256" key="4">
    <source>
        <dbReference type="ARBA" id="ARBA00023110"/>
    </source>
</evidence>
<dbReference type="PANTHER" id="PTHR47245:SF2">
    <property type="entry name" value="PEPTIDYL-PROLYL CIS-TRANS ISOMERASE HP_0175-RELATED"/>
    <property type="match status" value="1"/>
</dbReference>
<reference evidence="7 8" key="1">
    <citation type="submission" date="2015-12" db="EMBL/GenBank/DDBJ databases">
        <title>Nitrous oxide reduction kinetics distinguish bacteria harboring typical versus atypical NosZ.</title>
        <authorList>
            <person name="Yoon S."/>
            <person name="Nissen S."/>
            <person name="Park D."/>
            <person name="Sanford R.A."/>
            <person name="Loeffler F.E."/>
        </authorList>
    </citation>
    <scope>NUCLEOTIDE SEQUENCE [LARGE SCALE GENOMIC DNA]</scope>
    <source>
        <strain evidence="7 8">ATCC BAA-841</strain>
    </source>
</reference>
<evidence type="ECO:0000259" key="6">
    <source>
        <dbReference type="PROSITE" id="PS50198"/>
    </source>
</evidence>
<evidence type="ECO:0000256" key="3">
    <source>
        <dbReference type="ARBA" id="ARBA00013194"/>
    </source>
</evidence>
<keyword evidence="4 5" id="KW-0697">Rotamase</keyword>
<accession>A0A133XN88</accession>
<dbReference type="Pfam" id="PF00639">
    <property type="entry name" value="Rotamase"/>
    <property type="match status" value="1"/>
</dbReference>
<dbReference type="GO" id="GO:0003755">
    <property type="term" value="F:peptidyl-prolyl cis-trans isomerase activity"/>
    <property type="evidence" value="ECO:0007669"/>
    <property type="project" value="UniProtKB-KW"/>
</dbReference>
<keyword evidence="8" id="KW-1185">Reference proteome</keyword>
<dbReference type="SUPFAM" id="SSF54534">
    <property type="entry name" value="FKBP-like"/>
    <property type="match status" value="1"/>
</dbReference>
<dbReference type="InterPro" id="IPR027304">
    <property type="entry name" value="Trigger_fact/SurA_dom_sf"/>
</dbReference>
<evidence type="ECO:0000256" key="5">
    <source>
        <dbReference type="PROSITE-ProRule" id="PRU00278"/>
    </source>
</evidence>
<dbReference type="SUPFAM" id="SSF109998">
    <property type="entry name" value="Triger factor/SurA peptide-binding domain-like"/>
    <property type="match status" value="1"/>
</dbReference>
<comment type="catalytic activity">
    <reaction evidence="1">
        <text>[protein]-peptidylproline (omega=180) = [protein]-peptidylproline (omega=0)</text>
        <dbReference type="Rhea" id="RHEA:16237"/>
        <dbReference type="Rhea" id="RHEA-COMP:10747"/>
        <dbReference type="Rhea" id="RHEA-COMP:10748"/>
        <dbReference type="ChEBI" id="CHEBI:83833"/>
        <dbReference type="ChEBI" id="CHEBI:83834"/>
        <dbReference type="EC" id="5.2.1.8"/>
    </reaction>
</comment>
<dbReference type="RefSeq" id="WP_066879883.1">
    <property type="nucleotide sequence ID" value="NZ_LODL01000005.1"/>
</dbReference>
<protein>
    <recommendedName>
        <fullName evidence="3">peptidylprolyl isomerase</fullName>
        <ecNumber evidence="3">5.2.1.8</ecNumber>
    </recommendedName>
</protein>
<organism evidence="7 8">
    <name type="scientific">Dechloromonas denitrificans</name>
    <dbReference type="NCBI Taxonomy" id="281362"/>
    <lineage>
        <taxon>Bacteria</taxon>
        <taxon>Pseudomonadati</taxon>
        <taxon>Pseudomonadota</taxon>
        <taxon>Betaproteobacteria</taxon>
        <taxon>Rhodocyclales</taxon>
        <taxon>Azonexaceae</taxon>
        <taxon>Dechloromonas</taxon>
    </lineage>
</organism>
<dbReference type="AlphaFoldDB" id="A0A133XN88"/>
<feature type="domain" description="PpiC" evidence="6">
    <location>
        <begin position="134"/>
        <end position="232"/>
    </location>
</feature>
<dbReference type="InterPro" id="IPR046357">
    <property type="entry name" value="PPIase_dom_sf"/>
</dbReference>
<evidence type="ECO:0000256" key="2">
    <source>
        <dbReference type="ARBA" id="ARBA00007656"/>
    </source>
</evidence>
<comment type="caution">
    <text evidence="7">The sequence shown here is derived from an EMBL/GenBank/DDBJ whole genome shotgun (WGS) entry which is preliminary data.</text>
</comment>
<name>A0A133XN88_9RHOO</name>
<gene>
    <name evidence="7" type="ORF">AT959_01560</name>
</gene>
<dbReference type="Proteomes" id="UP000070186">
    <property type="component" value="Unassembled WGS sequence"/>
</dbReference>
<evidence type="ECO:0000313" key="7">
    <source>
        <dbReference type="EMBL" id="KXB32406.1"/>
    </source>
</evidence>
<dbReference type="PANTHER" id="PTHR47245">
    <property type="entry name" value="PEPTIDYLPROLYL ISOMERASE"/>
    <property type="match status" value="1"/>
</dbReference>
<evidence type="ECO:0000313" key="8">
    <source>
        <dbReference type="Proteomes" id="UP000070186"/>
    </source>
</evidence>
<dbReference type="NCBIfam" id="TIGR02933">
    <property type="entry name" value="nifM_nitrog"/>
    <property type="match status" value="1"/>
</dbReference>
<comment type="similarity">
    <text evidence="2">Belongs to the PpiC/parvulin rotamase family.</text>
</comment>
<evidence type="ECO:0000256" key="1">
    <source>
        <dbReference type="ARBA" id="ARBA00000971"/>
    </source>
</evidence>